<gene>
    <name evidence="3" type="ORF">CDO81_07410</name>
</gene>
<organism evidence="3 4">
    <name type="scientific">Roseateles puraquae</name>
    <dbReference type="NCBI Taxonomy" id="431059"/>
    <lineage>
        <taxon>Bacteria</taxon>
        <taxon>Pseudomonadati</taxon>
        <taxon>Pseudomonadota</taxon>
        <taxon>Betaproteobacteria</taxon>
        <taxon>Burkholderiales</taxon>
        <taxon>Sphaerotilaceae</taxon>
        <taxon>Roseateles</taxon>
    </lineage>
</organism>
<dbReference type="AlphaFoldDB" id="A0A254N9L1"/>
<dbReference type="RefSeq" id="WP_088482547.1">
    <property type="nucleotide sequence ID" value="NZ_NISI01000002.1"/>
</dbReference>
<feature type="transmembrane region" description="Helical" evidence="1">
    <location>
        <begin position="68"/>
        <end position="91"/>
    </location>
</feature>
<feature type="transmembrane region" description="Helical" evidence="1">
    <location>
        <begin position="40"/>
        <end position="61"/>
    </location>
</feature>
<reference evidence="3 4" key="1">
    <citation type="journal article" date="2007" name="Int. J. Syst. Evol. Microbiol.">
        <title>Description of Pelomonas aquatica sp. nov. and Pelomonas puraquae sp. nov., isolated from industrial and haemodialysis water.</title>
        <authorList>
            <person name="Gomila M."/>
            <person name="Bowien B."/>
            <person name="Falsen E."/>
            <person name="Moore E.R."/>
            <person name="Lalucat J."/>
        </authorList>
    </citation>
    <scope>NUCLEOTIDE SEQUENCE [LARGE SCALE GENOMIC DNA]</scope>
    <source>
        <strain evidence="3 4">CCUG 52769</strain>
    </source>
</reference>
<evidence type="ECO:0000256" key="1">
    <source>
        <dbReference type="SAM" id="Phobius"/>
    </source>
</evidence>
<keyword evidence="1" id="KW-0472">Membrane</keyword>
<evidence type="ECO:0000313" key="4">
    <source>
        <dbReference type="Proteomes" id="UP000197446"/>
    </source>
</evidence>
<evidence type="ECO:0000313" key="3">
    <source>
        <dbReference type="EMBL" id="OWR04410.1"/>
    </source>
</evidence>
<accession>A0A254N9L1</accession>
<feature type="chain" id="PRO_5012490781" evidence="2">
    <location>
        <begin position="32"/>
        <end position="157"/>
    </location>
</feature>
<dbReference type="EMBL" id="NISI01000002">
    <property type="protein sequence ID" value="OWR04410.1"/>
    <property type="molecule type" value="Genomic_DNA"/>
</dbReference>
<keyword evidence="4" id="KW-1185">Reference proteome</keyword>
<feature type="transmembrane region" description="Helical" evidence="1">
    <location>
        <begin position="111"/>
        <end position="141"/>
    </location>
</feature>
<comment type="caution">
    <text evidence="3">The sequence shown here is derived from an EMBL/GenBank/DDBJ whole genome shotgun (WGS) entry which is preliminary data.</text>
</comment>
<proteinExistence type="predicted"/>
<name>A0A254N9L1_9BURK</name>
<dbReference type="Proteomes" id="UP000197446">
    <property type="component" value="Unassembled WGS sequence"/>
</dbReference>
<keyword evidence="1" id="KW-0812">Transmembrane</keyword>
<keyword evidence="1" id="KW-1133">Transmembrane helix</keyword>
<sequence length="157" mass="15472">MNPVQRPRRLTPLLMGLALCASLAATPAARADASLSEASLAISLAPVALSVGAVSATGVALSAAPVALLSAGTALVVVSVQVVGGATVWVLERVSDGVRISIRTAGKLAEGFAVSTGAAVAVSVIGAGTLLSAAGEVIAFIPNEIGKALLHNERVTR</sequence>
<evidence type="ECO:0000256" key="2">
    <source>
        <dbReference type="SAM" id="SignalP"/>
    </source>
</evidence>
<protein>
    <submittedName>
        <fullName evidence="3">Uncharacterized protein</fullName>
    </submittedName>
</protein>
<feature type="signal peptide" evidence="2">
    <location>
        <begin position="1"/>
        <end position="31"/>
    </location>
</feature>
<keyword evidence="2" id="KW-0732">Signal</keyword>